<dbReference type="Pfam" id="PF00702">
    <property type="entry name" value="Hydrolase"/>
    <property type="match status" value="1"/>
</dbReference>
<keyword evidence="4" id="KW-1185">Reference proteome</keyword>
<dbReference type="CDD" id="cd02588">
    <property type="entry name" value="HAD_L2-DEX"/>
    <property type="match status" value="1"/>
</dbReference>
<dbReference type="InterPro" id="IPR051540">
    <property type="entry name" value="S-2-haloacid_dehalogenase"/>
</dbReference>
<evidence type="ECO:0000256" key="1">
    <source>
        <dbReference type="ARBA" id="ARBA00008106"/>
    </source>
</evidence>
<dbReference type="SFLD" id="SFLDS00003">
    <property type="entry name" value="Haloacid_Dehalogenase"/>
    <property type="match status" value="1"/>
</dbReference>
<dbReference type="InterPro" id="IPR023198">
    <property type="entry name" value="PGP-like_dom2"/>
</dbReference>
<dbReference type="PANTHER" id="PTHR43316:SF3">
    <property type="entry name" value="HALOACID DEHALOGENASE, TYPE II (AFU_ORTHOLOGUE AFUA_2G07750)-RELATED"/>
    <property type="match status" value="1"/>
</dbReference>
<dbReference type="AlphaFoldDB" id="A0A5Q2FDH2"/>
<dbReference type="PRINTS" id="PR00413">
    <property type="entry name" value="HADHALOGNASE"/>
</dbReference>
<protein>
    <submittedName>
        <fullName evidence="3">Haloacid dehalogenase type II</fullName>
    </submittedName>
</protein>
<proteinExistence type="inferred from homology"/>
<sequence length="229" mass="24502">MMTPEVSVIAFDVNETLSDMSGMAERFVDICAPADLARLWFATVLREGFALAAAGDIARFADIGTEVLHSLLVKENLDRDLDEAVAYVMAGFTRLPVHPDVVAGIRALKDQGLRLVTLSNGATSVAEALLGTAGVRDDFEALLSVEDAGVWKPARAAYDYAVEACGVRAEEMMLVAVHPWDTHGASRAGLRSAWLNRNGATYPGYLQPADVTAPTLVALAESLRDGQKI</sequence>
<evidence type="ECO:0000256" key="2">
    <source>
        <dbReference type="ARBA" id="ARBA00022801"/>
    </source>
</evidence>
<dbReference type="SUPFAM" id="SSF56784">
    <property type="entry name" value="HAD-like"/>
    <property type="match status" value="1"/>
</dbReference>
<name>A0A5Q2FDH2_9ACTN</name>
<dbReference type="NCBIfam" id="TIGR01428">
    <property type="entry name" value="HAD_type_II"/>
    <property type="match status" value="1"/>
</dbReference>
<gene>
    <name evidence="3" type="ORF">Rai3103_00095</name>
</gene>
<dbReference type="InterPro" id="IPR036412">
    <property type="entry name" value="HAD-like_sf"/>
</dbReference>
<evidence type="ECO:0000313" key="4">
    <source>
        <dbReference type="Proteomes" id="UP000386847"/>
    </source>
</evidence>
<dbReference type="EMBL" id="CP045725">
    <property type="protein sequence ID" value="QGF22346.1"/>
    <property type="molecule type" value="Genomic_DNA"/>
</dbReference>
<dbReference type="Gene3D" id="1.10.150.240">
    <property type="entry name" value="Putative phosphatase, domain 2"/>
    <property type="match status" value="1"/>
</dbReference>
<organism evidence="3 4">
    <name type="scientific">Raineyella fluvialis</name>
    <dbReference type="NCBI Taxonomy" id="2662261"/>
    <lineage>
        <taxon>Bacteria</taxon>
        <taxon>Bacillati</taxon>
        <taxon>Actinomycetota</taxon>
        <taxon>Actinomycetes</taxon>
        <taxon>Propionibacteriales</taxon>
        <taxon>Propionibacteriaceae</taxon>
        <taxon>Raineyella</taxon>
    </lineage>
</organism>
<reference evidence="3 4" key="1">
    <citation type="submission" date="2019-10" db="EMBL/GenBank/DDBJ databases">
        <title>Genomic analysis of Raineyella sp. CBA3103.</title>
        <authorList>
            <person name="Roh S.W."/>
        </authorList>
    </citation>
    <scope>NUCLEOTIDE SEQUENCE [LARGE SCALE GENOMIC DNA]</scope>
    <source>
        <strain evidence="3 4">CBA3103</strain>
    </source>
</reference>
<dbReference type="Gene3D" id="3.40.50.1000">
    <property type="entry name" value="HAD superfamily/HAD-like"/>
    <property type="match status" value="1"/>
</dbReference>
<accession>A0A5Q2FDH2</accession>
<dbReference type="KEGG" id="rain:Rai3103_00095"/>
<dbReference type="GO" id="GO:0019120">
    <property type="term" value="F:hydrolase activity, acting on acid halide bonds, in C-halide compounds"/>
    <property type="evidence" value="ECO:0007669"/>
    <property type="project" value="InterPro"/>
</dbReference>
<dbReference type="RefSeq" id="WP_153570856.1">
    <property type="nucleotide sequence ID" value="NZ_CP045725.1"/>
</dbReference>
<dbReference type="InterPro" id="IPR006328">
    <property type="entry name" value="2-HAD"/>
</dbReference>
<keyword evidence="2" id="KW-0378">Hydrolase</keyword>
<evidence type="ECO:0000313" key="3">
    <source>
        <dbReference type="EMBL" id="QGF22346.1"/>
    </source>
</evidence>
<dbReference type="Proteomes" id="UP000386847">
    <property type="component" value="Chromosome"/>
</dbReference>
<dbReference type="SFLD" id="SFLDG01129">
    <property type="entry name" value="C1.5:_HAD__Beta-PGM__Phosphata"/>
    <property type="match status" value="1"/>
</dbReference>
<dbReference type="InterPro" id="IPR023214">
    <property type="entry name" value="HAD_sf"/>
</dbReference>
<dbReference type="PANTHER" id="PTHR43316">
    <property type="entry name" value="HYDROLASE, HALOACID DELAHOGENASE-RELATED"/>
    <property type="match status" value="1"/>
</dbReference>
<dbReference type="InterPro" id="IPR006439">
    <property type="entry name" value="HAD-SF_hydro_IA"/>
</dbReference>
<comment type="similarity">
    <text evidence="1">Belongs to the HAD-like hydrolase superfamily. S-2-haloalkanoic acid dehalogenase family.</text>
</comment>